<reference evidence="1 2" key="1">
    <citation type="submission" date="2020-10" db="EMBL/GenBank/DDBJ databases">
        <authorList>
            <person name="Castelo-Branco R."/>
            <person name="Eusebio N."/>
            <person name="Adriana R."/>
            <person name="Vieira A."/>
            <person name="Brugerolle De Fraissinette N."/>
            <person name="Rezende De Castro R."/>
            <person name="Schneider M.P."/>
            <person name="Vasconcelos V."/>
            <person name="Leao P.N."/>
        </authorList>
    </citation>
    <scope>NUCLEOTIDE SEQUENCE [LARGE SCALE GENOMIC DNA]</scope>
    <source>
        <strain evidence="1 2">LEGE 06123</strain>
    </source>
</reference>
<keyword evidence="2" id="KW-1185">Reference proteome</keyword>
<accession>A0ABR9UZ41</accession>
<sequence length="79" mass="8947">MTSGKIIRVSKPLKKLAEEPQSVFQDEQQVKTDVDDIELDIEQPTPLVQLESLVESYLDESVYGSGWSVTELLNEFSDM</sequence>
<organism evidence="1 2">
    <name type="scientific">Gloeocapsopsis crepidinum LEGE 06123</name>
    <dbReference type="NCBI Taxonomy" id="588587"/>
    <lineage>
        <taxon>Bacteria</taxon>
        <taxon>Bacillati</taxon>
        <taxon>Cyanobacteriota</taxon>
        <taxon>Cyanophyceae</taxon>
        <taxon>Oscillatoriophycideae</taxon>
        <taxon>Chroococcales</taxon>
        <taxon>Chroococcaceae</taxon>
        <taxon>Gloeocapsopsis</taxon>
    </lineage>
</organism>
<comment type="caution">
    <text evidence="1">The sequence shown here is derived from an EMBL/GenBank/DDBJ whole genome shotgun (WGS) entry which is preliminary data.</text>
</comment>
<evidence type="ECO:0000313" key="2">
    <source>
        <dbReference type="Proteomes" id="UP000651156"/>
    </source>
</evidence>
<evidence type="ECO:0000313" key="1">
    <source>
        <dbReference type="EMBL" id="MBE9192503.1"/>
    </source>
</evidence>
<gene>
    <name evidence="1" type="ORF">IQ230_19545</name>
</gene>
<proteinExistence type="predicted"/>
<dbReference type="EMBL" id="JADEWN010000057">
    <property type="protein sequence ID" value="MBE9192503.1"/>
    <property type="molecule type" value="Genomic_DNA"/>
</dbReference>
<name>A0ABR9UZ41_9CHRO</name>
<protein>
    <submittedName>
        <fullName evidence="1">Uncharacterized protein</fullName>
    </submittedName>
</protein>
<dbReference type="Proteomes" id="UP000651156">
    <property type="component" value="Unassembled WGS sequence"/>
</dbReference>